<name>A0A7L5C329_9RHOB</name>
<dbReference type="AlphaFoldDB" id="A0A7L5C329"/>
<dbReference type="PANTHER" id="PTHR43664:SF1">
    <property type="entry name" value="BETA-METHYLMALYL-COA DEHYDRATASE"/>
    <property type="match status" value="1"/>
</dbReference>
<evidence type="ECO:0000313" key="2">
    <source>
        <dbReference type="EMBL" id="QIE56674.1"/>
    </source>
</evidence>
<dbReference type="InterPro" id="IPR002539">
    <property type="entry name" value="MaoC-like_dom"/>
</dbReference>
<evidence type="ECO:0000259" key="1">
    <source>
        <dbReference type="Pfam" id="PF01575"/>
    </source>
</evidence>
<gene>
    <name evidence="2" type="ORF">G5B40_15295</name>
</gene>
<reference evidence="2 3" key="1">
    <citation type="submission" date="2020-02" db="EMBL/GenBank/DDBJ databases">
        <title>complete genome sequence of Rhodobacteraceae bacterium.</title>
        <authorList>
            <person name="Park J."/>
            <person name="Kim Y.-S."/>
            <person name="Kim K.-H."/>
        </authorList>
    </citation>
    <scope>NUCLEOTIDE SEQUENCE [LARGE SCALE GENOMIC DNA]</scope>
    <source>
        <strain evidence="2 3">RR4-56</strain>
    </source>
</reference>
<dbReference type="SUPFAM" id="SSF54637">
    <property type="entry name" value="Thioesterase/thiol ester dehydrase-isomerase"/>
    <property type="match status" value="1"/>
</dbReference>
<dbReference type="KEGG" id="hdh:G5B40_15295"/>
<dbReference type="InterPro" id="IPR052342">
    <property type="entry name" value="MCH/BMMD"/>
</dbReference>
<dbReference type="Pfam" id="PF01575">
    <property type="entry name" value="MaoC_dehydratas"/>
    <property type="match status" value="1"/>
</dbReference>
<evidence type="ECO:0000313" key="3">
    <source>
        <dbReference type="Proteomes" id="UP000503336"/>
    </source>
</evidence>
<proteinExistence type="predicted"/>
<organism evidence="2 3">
    <name type="scientific">Pikeienuella piscinae</name>
    <dbReference type="NCBI Taxonomy" id="2748098"/>
    <lineage>
        <taxon>Bacteria</taxon>
        <taxon>Pseudomonadati</taxon>
        <taxon>Pseudomonadota</taxon>
        <taxon>Alphaproteobacteria</taxon>
        <taxon>Rhodobacterales</taxon>
        <taxon>Paracoccaceae</taxon>
        <taxon>Pikeienuella</taxon>
    </lineage>
</organism>
<dbReference type="Gene3D" id="3.10.129.10">
    <property type="entry name" value="Hotdog Thioesterase"/>
    <property type="match status" value="1"/>
</dbReference>
<dbReference type="EMBL" id="CP049056">
    <property type="protein sequence ID" value="QIE56674.1"/>
    <property type="molecule type" value="Genomic_DNA"/>
</dbReference>
<keyword evidence="3" id="KW-1185">Reference proteome</keyword>
<dbReference type="PANTHER" id="PTHR43664">
    <property type="entry name" value="MONOAMINE OXIDASE-RELATED"/>
    <property type="match status" value="1"/>
</dbReference>
<dbReference type="InterPro" id="IPR029069">
    <property type="entry name" value="HotDog_dom_sf"/>
</dbReference>
<accession>A0A7L5C329</accession>
<sequence>MKSMYYEDFEPGQVFESSGRTITESDLTFFSMVSGDWNKIHNDAAYAAGTPFGERIVHGPLGIAICFGFIHAMGIFDDSVVAMTGIEDWKFEKPILVNTTLHLRLTITGKSMGRSGRTGKLGRKFELLDQEGNRFQSGSSDVLIQTRAGIAL</sequence>
<dbReference type="Proteomes" id="UP000503336">
    <property type="component" value="Chromosome"/>
</dbReference>
<feature type="domain" description="MaoC-like" evidence="1">
    <location>
        <begin position="11"/>
        <end position="118"/>
    </location>
</feature>
<protein>
    <submittedName>
        <fullName evidence="2">Dehydratase</fullName>
    </submittedName>
</protein>
<dbReference type="RefSeq" id="WP_165100254.1">
    <property type="nucleotide sequence ID" value="NZ_CP049056.1"/>
</dbReference>